<dbReference type="Proteomes" id="UP000198211">
    <property type="component" value="Unassembled WGS sequence"/>
</dbReference>
<evidence type="ECO:0000313" key="1">
    <source>
        <dbReference type="EMBL" id="OWZ12360.1"/>
    </source>
</evidence>
<sequence>MKPNNRNLIKMEKMFEQGTTPETLYKLYGSTKKLRLQQEFREFYKWRISWRNQRAYPRPGLVKL</sequence>
<organism evidence="1 2">
    <name type="scientific">Phytophthora megakarya</name>
    <dbReference type="NCBI Taxonomy" id="4795"/>
    <lineage>
        <taxon>Eukaryota</taxon>
        <taxon>Sar</taxon>
        <taxon>Stramenopiles</taxon>
        <taxon>Oomycota</taxon>
        <taxon>Peronosporomycetes</taxon>
        <taxon>Peronosporales</taxon>
        <taxon>Peronosporaceae</taxon>
        <taxon>Phytophthora</taxon>
    </lineage>
</organism>
<proteinExistence type="predicted"/>
<dbReference type="OrthoDB" id="143809at2759"/>
<name>A0A225W668_9STRA</name>
<reference evidence="2" key="1">
    <citation type="submission" date="2017-03" db="EMBL/GenBank/DDBJ databases">
        <title>Phytopthora megakarya and P. palmivora, two closely related causual agents of cacao black pod achieved similar genome size and gene model numbers by different mechanisms.</title>
        <authorList>
            <person name="Ali S."/>
            <person name="Shao J."/>
            <person name="Larry D.J."/>
            <person name="Kronmiller B."/>
            <person name="Shen D."/>
            <person name="Strem M.D."/>
            <person name="Melnick R.L."/>
            <person name="Guiltinan M.J."/>
            <person name="Tyler B.M."/>
            <person name="Meinhardt L.W."/>
            <person name="Bailey B.A."/>
        </authorList>
    </citation>
    <scope>NUCLEOTIDE SEQUENCE [LARGE SCALE GENOMIC DNA]</scope>
    <source>
        <strain evidence="2">zdho120</strain>
    </source>
</reference>
<keyword evidence="2" id="KW-1185">Reference proteome</keyword>
<accession>A0A225W668</accession>
<comment type="caution">
    <text evidence="1">The sequence shown here is derived from an EMBL/GenBank/DDBJ whole genome shotgun (WGS) entry which is preliminary data.</text>
</comment>
<gene>
    <name evidence="1" type="ORF">PHMEG_00014495</name>
</gene>
<evidence type="ECO:0000313" key="2">
    <source>
        <dbReference type="Proteomes" id="UP000198211"/>
    </source>
</evidence>
<protein>
    <submittedName>
        <fullName evidence="1">Uncharacterized protein</fullName>
    </submittedName>
</protein>
<dbReference type="EMBL" id="NBNE01001870">
    <property type="protein sequence ID" value="OWZ12360.1"/>
    <property type="molecule type" value="Genomic_DNA"/>
</dbReference>
<dbReference type="AlphaFoldDB" id="A0A225W668"/>